<accession>A0ACC2B694</accession>
<dbReference type="Proteomes" id="UP001162992">
    <property type="component" value="Chromosome 17"/>
</dbReference>
<sequence>MDAALSDYVVFTGGWSKPQNRQRIGTWSSRRPARYILEQKCRLEYNGKQRYLYSSCSEVMGAGAGSFSASCFQLDCPRVFLLVKTFPSQRRDAKELWELLFSDPLQWWDHRFDKTNFRYPDFKHKTTEESLWIDKWSTPSWVRSELATLAPGTIPRNAYSWSVRITRYVKDGQSGKALELFQDMQKQGVKPDKFTFVSVLKACASLFALEEGRYIHAQVLSSGCDLDIYVWNGLVDMYGKCGSIYDACIVFNTMPEHDVVSWNSMIAAYEKCGYGEKALECFQQMHREQIEPDAITFLGGLNACSSLLAIDEGKKIHQNVIEHGFESDIFIASSLIDMYARCGAVEDGWRVFSDAEQRDVVLWNSMIMGYLKCANWNKAWALFQQMQEEGVKPNSATFVGILNGCAEVAALEEGRRLHAQTIQGNWASDAYVGTCLVDMYIKCGCVQDARRVFSNMPVRSVVSWNVMIHGYLQCGQGERVLQLFQQMQQEKVNLDSITFLGIVNACASVAALEEGWSVHASIIRARLEMDIFMENCLVHMYAKCGSIEDSCRVFRNMSKWDGISWNAMLEGYAMHGLGNEALLLFEEMCWKDIRMDDCTFLSLLSALSHSGLVDEGGYCFESMSPIYGVQATVKHYCCMVDLYGRLGLLDEAEDIIKTMRHQPDACVWMVLLNACRIHNNVQVGERAAMHVFESDPENESGYVLLSNIYAAAGNWDSTHQARTKRGEHKQQACTLMS</sequence>
<proteinExistence type="predicted"/>
<gene>
    <name evidence="1" type="ORF">O6H91_17G026300</name>
</gene>
<protein>
    <submittedName>
        <fullName evidence="1">Uncharacterized protein</fullName>
    </submittedName>
</protein>
<evidence type="ECO:0000313" key="1">
    <source>
        <dbReference type="EMBL" id="KAJ7524889.1"/>
    </source>
</evidence>
<evidence type="ECO:0000313" key="2">
    <source>
        <dbReference type="Proteomes" id="UP001162992"/>
    </source>
</evidence>
<organism evidence="1 2">
    <name type="scientific">Diphasiastrum complanatum</name>
    <name type="common">Issler's clubmoss</name>
    <name type="synonym">Lycopodium complanatum</name>
    <dbReference type="NCBI Taxonomy" id="34168"/>
    <lineage>
        <taxon>Eukaryota</taxon>
        <taxon>Viridiplantae</taxon>
        <taxon>Streptophyta</taxon>
        <taxon>Embryophyta</taxon>
        <taxon>Tracheophyta</taxon>
        <taxon>Lycopodiopsida</taxon>
        <taxon>Lycopodiales</taxon>
        <taxon>Lycopodiaceae</taxon>
        <taxon>Lycopodioideae</taxon>
        <taxon>Diphasiastrum</taxon>
    </lineage>
</organism>
<comment type="caution">
    <text evidence="1">The sequence shown here is derived from an EMBL/GenBank/DDBJ whole genome shotgun (WGS) entry which is preliminary data.</text>
</comment>
<name>A0ACC2B694_DIPCM</name>
<keyword evidence="2" id="KW-1185">Reference proteome</keyword>
<dbReference type="EMBL" id="CM055108">
    <property type="protein sequence ID" value="KAJ7524889.1"/>
    <property type="molecule type" value="Genomic_DNA"/>
</dbReference>
<reference evidence="2" key="1">
    <citation type="journal article" date="2024" name="Proc. Natl. Acad. Sci. U.S.A.">
        <title>Extraordinary preservation of gene collinearity over three hundred million years revealed in homosporous lycophytes.</title>
        <authorList>
            <person name="Li C."/>
            <person name="Wickell D."/>
            <person name="Kuo L.Y."/>
            <person name="Chen X."/>
            <person name="Nie B."/>
            <person name="Liao X."/>
            <person name="Peng D."/>
            <person name="Ji J."/>
            <person name="Jenkins J."/>
            <person name="Williams M."/>
            <person name="Shu S."/>
            <person name="Plott C."/>
            <person name="Barry K."/>
            <person name="Rajasekar S."/>
            <person name="Grimwood J."/>
            <person name="Han X."/>
            <person name="Sun S."/>
            <person name="Hou Z."/>
            <person name="He W."/>
            <person name="Dai G."/>
            <person name="Sun C."/>
            <person name="Schmutz J."/>
            <person name="Leebens-Mack J.H."/>
            <person name="Li F.W."/>
            <person name="Wang L."/>
        </authorList>
    </citation>
    <scope>NUCLEOTIDE SEQUENCE [LARGE SCALE GENOMIC DNA]</scope>
    <source>
        <strain evidence="2">cv. PW_Plant_1</strain>
    </source>
</reference>